<sequence>MSSYLITGVSRGIGFEFLRQLSADTTNIVIGLVRNKDTTDQKIAAELGPRKNIHILQADLTNYASIKESKKPTMGKSEVVKITGGSLDIIIANAGFMNPDSAWDPIGVLGEQPERFEADLLYAFRVNVIGNIHLFMPLILKGTTKKVHALSSAMADDKFALDYDLAWNTPMTISKVGLNTAVAKFSAQYREHGVLSLAICPGMVDVGHFDKLTEAQLVKGGEMLGKFKTYASDFAGARKPEDAVKDVLAVLDKATVTDGSAGTFVSHFGNKQWF</sequence>
<dbReference type="EMBL" id="QGMK01001850">
    <property type="protein sequence ID" value="TVY62922.1"/>
    <property type="molecule type" value="Genomic_DNA"/>
</dbReference>
<gene>
    <name evidence="1" type="ORF">LSUE1_G006131</name>
</gene>
<name>A0A8T9BXS9_9HELO</name>
<evidence type="ECO:0000313" key="1">
    <source>
        <dbReference type="EMBL" id="TVY62922.1"/>
    </source>
</evidence>
<dbReference type="PANTHER" id="PTHR45458">
    <property type="entry name" value="SHORT-CHAIN DEHYDROGENASE/REDUCTASE SDR"/>
    <property type="match status" value="1"/>
</dbReference>
<dbReference type="InterPro" id="IPR052184">
    <property type="entry name" value="SDR_enzymes"/>
</dbReference>
<dbReference type="InterPro" id="IPR002347">
    <property type="entry name" value="SDR_fam"/>
</dbReference>
<dbReference type="InterPro" id="IPR036291">
    <property type="entry name" value="NAD(P)-bd_dom_sf"/>
</dbReference>
<dbReference type="GO" id="GO:0016616">
    <property type="term" value="F:oxidoreductase activity, acting on the CH-OH group of donors, NAD or NADP as acceptor"/>
    <property type="evidence" value="ECO:0007669"/>
    <property type="project" value="TreeGrafter"/>
</dbReference>
<organism evidence="1 2">
    <name type="scientific">Lachnellula suecica</name>
    <dbReference type="NCBI Taxonomy" id="602035"/>
    <lineage>
        <taxon>Eukaryota</taxon>
        <taxon>Fungi</taxon>
        <taxon>Dikarya</taxon>
        <taxon>Ascomycota</taxon>
        <taxon>Pezizomycotina</taxon>
        <taxon>Leotiomycetes</taxon>
        <taxon>Helotiales</taxon>
        <taxon>Lachnaceae</taxon>
        <taxon>Lachnellula</taxon>
    </lineage>
</organism>
<reference evidence="1 2" key="1">
    <citation type="submission" date="2018-05" db="EMBL/GenBank/DDBJ databases">
        <title>Genome sequencing and assembly of the regulated plant pathogen Lachnellula willkommii and related sister species for the development of diagnostic species identification markers.</title>
        <authorList>
            <person name="Giroux E."/>
            <person name="Bilodeau G."/>
        </authorList>
    </citation>
    <scope>NUCLEOTIDE SEQUENCE [LARGE SCALE GENOMIC DNA]</scope>
    <source>
        <strain evidence="1 2">CBS 268.59</strain>
    </source>
</reference>
<accession>A0A8T9BXS9</accession>
<keyword evidence="2" id="KW-1185">Reference proteome</keyword>
<comment type="caution">
    <text evidence="1">The sequence shown here is derived from an EMBL/GenBank/DDBJ whole genome shotgun (WGS) entry which is preliminary data.</text>
</comment>
<dbReference type="Pfam" id="PF00106">
    <property type="entry name" value="adh_short"/>
    <property type="match status" value="1"/>
</dbReference>
<dbReference type="Gene3D" id="3.40.50.720">
    <property type="entry name" value="NAD(P)-binding Rossmann-like Domain"/>
    <property type="match status" value="1"/>
</dbReference>
<dbReference type="Proteomes" id="UP000469558">
    <property type="component" value="Unassembled WGS sequence"/>
</dbReference>
<dbReference type="PANTHER" id="PTHR45458:SF3">
    <property type="entry name" value="CHAIN DEHYDROGENASE (ATSC), PUTATIVE-RELATED"/>
    <property type="match status" value="1"/>
</dbReference>
<evidence type="ECO:0000313" key="2">
    <source>
        <dbReference type="Proteomes" id="UP000469558"/>
    </source>
</evidence>
<dbReference type="OrthoDB" id="7289984at2759"/>
<dbReference type="SUPFAM" id="SSF51735">
    <property type="entry name" value="NAD(P)-binding Rossmann-fold domains"/>
    <property type="match status" value="1"/>
</dbReference>
<dbReference type="AlphaFoldDB" id="A0A8T9BXS9"/>
<dbReference type="PRINTS" id="PR00081">
    <property type="entry name" value="GDHRDH"/>
</dbReference>
<protein>
    <submittedName>
        <fullName evidence="1">Putative oxidoreductase</fullName>
    </submittedName>
</protein>
<proteinExistence type="predicted"/>